<evidence type="ECO:0000313" key="1">
    <source>
        <dbReference type="EMBL" id="PIA18301.1"/>
    </source>
</evidence>
<organism evidence="1 2">
    <name type="scientific">Coemansia reversa (strain ATCC 12441 / NRRL 1564)</name>
    <dbReference type="NCBI Taxonomy" id="763665"/>
    <lineage>
        <taxon>Eukaryota</taxon>
        <taxon>Fungi</taxon>
        <taxon>Fungi incertae sedis</taxon>
        <taxon>Zoopagomycota</taxon>
        <taxon>Kickxellomycotina</taxon>
        <taxon>Kickxellomycetes</taxon>
        <taxon>Kickxellales</taxon>
        <taxon>Kickxellaceae</taxon>
        <taxon>Coemansia</taxon>
    </lineage>
</organism>
<keyword evidence="2" id="KW-1185">Reference proteome</keyword>
<gene>
    <name evidence="1" type="ORF">COEREDRAFT_79798</name>
</gene>
<dbReference type="Proteomes" id="UP000242474">
    <property type="component" value="Unassembled WGS sequence"/>
</dbReference>
<dbReference type="AlphaFoldDB" id="A0A2G5BH42"/>
<proteinExistence type="predicted"/>
<protein>
    <submittedName>
        <fullName evidence="1">Uncharacterized protein</fullName>
    </submittedName>
</protein>
<accession>A0A2G5BH42</accession>
<reference evidence="1 2" key="1">
    <citation type="journal article" date="2015" name="Genome Biol. Evol.">
        <title>Phylogenomic analyses indicate that early fungi evolved digesting cell walls of algal ancestors of land plants.</title>
        <authorList>
            <person name="Chang Y."/>
            <person name="Wang S."/>
            <person name="Sekimoto S."/>
            <person name="Aerts A.L."/>
            <person name="Choi C."/>
            <person name="Clum A."/>
            <person name="LaButti K.M."/>
            <person name="Lindquist E.A."/>
            <person name="Yee Ngan C."/>
            <person name="Ohm R.A."/>
            <person name="Salamov A.A."/>
            <person name="Grigoriev I.V."/>
            <person name="Spatafora J.W."/>
            <person name="Berbee M.L."/>
        </authorList>
    </citation>
    <scope>NUCLEOTIDE SEQUENCE [LARGE SCALE GENOMIC DNA]</scope>
    <source>
        <strain evidence="1 2">NRRL 1564</strain>
    </source>
</reference>
<sequence>MSNVKFIMQHYKDGCSACSKSYVWVAVYCMEINVMVSCQLGKSKYLEKTYKKLNESAF</sequence>
<evidence type="ECO:0000313" key="2">
    <source>
        <dbReference type="Proteomes" id="UP000242474"/>
    </source>
</evidence>
<name>A0A2G5BH42_COERN</name>
<dbReference type="EMBL" id="KZ303490">
    <property type="protein sequence ID" value="PIA18301.1"/>
    <property type="molecule type" value="Genomic_DNA"/>
</dbReference>